<accession>A0A9X1W031</accession>
<keyword evidence="2" id="KW-1185">Reference proteome</keyword>
<dbReference type="AlphaFoldDB" id="A0A9X1W031"/>
<proteinExistence type="predicted"/>
<sequence>MRNLLFSYWEVSSMSETIHCNACGFNGVNEDNGLEHGDLMEQLEAGDISYDEYEELLGGTRFSCPGCGSLDTEVSDEDLFQCPACGAQLPMSELCSDGDTGLIECHVCGEASPSADWF</sequence>
<comment type="caution">
    <text evidence="1">The sequence shown here is derived from an EMBL/GenBank/DDBJ whole genome shotgun (WGS) entry which is preliminary data.</text>
</comment>
<dbReference type="Proteomes" id="UP001139447">
    <property type="component" value="Unassembled WGS sequence"/>
</dbReference>
<evidence type="ECO:0000313" key="1">
    <source>
        <dbReference type="EMBL" id="MCJ0765329.1"/>
    </source>
</evidence>
<protein>
    <submittedName>
        <fullName evidence="1">Uncharacterized protein</fullName>
    </submittedName>
</protein>
<reference evidence="1" key="1">
    <citation type="submission" date="2022-03" db="EMBL/GenBank/DDBJ databases">
        <authorList>
            <person name="Woo C.Y."/>
        </authorList>
    </citation>
    <scope>NUCLEOTIDE SEQUENCE</scope>
    <source>
        <strain evidence="1">CYS-02</strain>
    </source>
</reference>
<name>A0A9X1W031_9BURK</name>
<gene>
    <name evidence="1" type="ORF">MMF98_19120</name>
</gene>
<evidence type="ECO:0000313" key="2">
    <source>
        <dbReference type="Proteomes" id="UP001139447"/>
    </source>
</evidence>
<organism evidence="1 2">
    <name type="scientific">Variovorax terrae</name>
    <dbReference type="NCBI Taxonomy" id="2923278"/>
    <lineage>
        <taxon>Bacteria</taxon>
        <taxon>Pseudomonadati</taxon>
        <taxon>Pseudomonadota</taxon>
        <taxon>Betaproteobacteria</taxon>
        <taxon>Burkholderiales</taxon>
        <taxon>Comamonadaceae</taxon>
        <taxon>Variovorax</taxon>
    </lineage>
</organism>
<dbReference type="RefSeq" id="WP_243308547.1">
    <property type="nucleotide sequence ID" value="NZ_JALGBI010000002.1"/>
</dbReference>
<dbReference type="EMBL" id="JALGBI010000002">
    <property type="protein sequence ID" value="MCJ0765329.1"/>
    <property type="molecule type" value="Genomic_DNA"/>
</dbReference>